<evidence type="ECO:0000313" key="2">
    <source>
        <dbReference type="EMBL" id="ADL55202.1"/>
    </source>
</evidence>
<dbReference type="SUPFAM" id="SSF81301">
    <property type="entry name" value="Nucleotidyltransferase"/>
    <property type="match status" value="1"/>
</dbReference>
<keyword evidence="3" id="KW-1185">Reference proteome</keyword>
<dbReference type="HOGENOM" id="CLU_130257_5_2_4"/>
<accession>D9SFA5</accession>
<dbReference type="OrthoDB" id="9808659at2"/>
<dbReference type="Proteomes" id="UP000001235">
    <property type="component" value="Chromosome"/>
</dbReference>
<name>D9SFA5_GALCS</name>
<evidence type="ECO:0000313" key="3">
    <source>
        <dbReference type="Proteomes" id="UP000001235"/>
    </source>
</evidence>
<dbReference type="InterPro" id="IPR043519">
    <property type="entry name" value="NT_sf"/>
</dbReference>
<dbReference type="RefSeq" id="WP_013293141.1">
    <property type="nucleotide sequence ID" value="NC_014394.1"/>
</dbReference>
<gene>
    <name evidence="2" type="ordered locus">Galf_1174</name>
</gene>
<dbReference type="InterPro" id="IPR054708">
    <property type="entry name" value="MTPAP-like_central"/>
</dbReference>
<evidence type="ECO:0000259" key="1">
    <source>
        <dbReference type="Pfam" id="PF22600"/>
    </source>
</evidence>
<dbReference type="Pfam" id="PF22600">
    <property type="entry name" value="MTPAP-like_central"/>
    <property type="match status" value="1"/>
</dbReference>
<dbReference type="KEGG" id="gca:Galf_1174"/>
<organism evidence="2 3">
    <name type="scientific">Gallionella capsiferriformans (strain ES-2)</name>
    <name type="common">Gallionella ferruginea capsiferriformans (strain ES-2)</name>
    <dbReference type="NCBI Taxonomy" id="395494"/>
    <lineage>
        <taxon>Bacteria</taxon>
        <taxon>Pseudomonadati</taxon>
        <taxon>Pseudomonadota</taxon>
        <taxon>Betaproteobacteria</taxon>
        <taxon>Nitrosomonadales</taxon>
        <taxon>Gallionellaceae</taxon>
        <taxon>Gallionella</taxon>
    </lineage>
</organism>
<dbReference type="eggNOG" id="COG1708">
    <property type="taxonomic scope" value="Bacteria"/>
</dbReference>
<dbReference type="EMBL" id="CP002159">
    <property type="protein sequence ID" value="ADL55202.1"/>
    <property type="molecule type" value="Genomic_DNA"/>
</dbReference>
<feature type="domain" description="Poly(A) RNA polymerase mitochondrial-like central palm" evidence="1">
    <location>
        <begin position="13"/>
        <end position="88"/>
    </location>
</feature>
<sequence length="111" mass="12561">MKVESLHLPPAYLKMVQDILHTHLPEAEVWAYGSRVNGDFYEASDLDLVARQPDDLTHRQTHLHDVIEAFSESNLPVIVQIVDWALIPAAFKEEILASHLVLAVPQISRTE</sequence>
<reference evidence="2 3" key="1">
    <citation type="submission" date="2010-08" db="EMBL/GenBank/DDBJ databases">
        <title>Complete sequence of Gallionella capsiferriformans ES-2.</title>
        <authorList>
            <consortium name="US DOE Joint Genome Institute"/>
            <person name="Lucas S."/>
            <person name="Copeland A."/>
            <person name="Lapidus A."/>
            <person name="Cheng J.-F."/>
            <person name="Bruce D."/>
            <person name="Goodwin L."/>
            <person name="Pitluck S."/>
            <person name="Chertkov O."/>
            <person name="Davenport K.W."/>
            <person name="Detter J.C."/>
            <person name="Han C."/>
            <person name="Tapia R."/>
            <person name="Land M."/>
            <person name="Hauser L."/>
            <person name="Chang Y.-J."/>
            <person name="Jeffries C."/>
            <person name="Kyrpides N."/>
            <person name="Ivanova N."/>
            <person name="Mikhailova N."/>
            <person name="Shelobolina E.S."/>
            <person name="Picardal F."/>
            <person name="Roden E."/>
            <person name="Emerson D."/>
            <person name="Woyke T."/>
        </authorList>
    </citation>
    <scope>NUCLEOTIDE SEQUENCE [LARGE SCALE GENOMIC DNA]</scope>
    <source>
        <strain evidence="2 3">ES-2</strain>
    </source>
</reference>
<dbReference type="STRING" id="395494.Galf_1174"/>
<dbReference type="AlphaFoldDB" id="D9SFA5"/>
<protein>
    <submittedName>
        <fullName evidence="2">DNA polymerase beta domain protein region</fullName>
    </submittedName>
</protein>
<proteinExistence type="predicted"/>
<dbReference type="Gene3D" id="3.30.460.10">
    <property type="entry name" value="Beta Polymerase, domain 2"/>
    <property type="match status" value="1"/>
</dbReference>